<evidence type="ECO:0000313" key="6">
    <source>
        <dbReference type="EMBL" id="KXS19559.1"/>
    </source>
</evidence>
<dbReference type="Proteomes" id="UP000070544">
    <property type="component" value="Unassembled WGS sequence"/>
</dbReference>
<dbReference type="InterPro" id="IPR003000">
    <property type="entry name" value="Sirtuin"/>
</dbReference>
<dbReference type="GO" id="GO:0005634">
    <property type="term" value="C:nucleus"/>
    <property type="evidence" value="ECO:0007669"/>
    <property type="project" value="TreeGrafter"/>
</dbReference>
<feature type="binding site" evidence="4">
    <location>
        <position position="290"/>
    </location>
    <ligand>
        <name>Zn(2+)</name>
        <dbReference type="ChEBI" id="CHEBI:29105"/>
    </ligand>
</feature>
<evidence type="ECO:0000256" key="4">
    <source>
        <dbReference type="PROSITE-ProRule" id="PRU00236"/>
    </source>
</evidence>
<evidence type="ECO:0000256" key="1">
    <source>
        <dbReference type="ARBA" id="ARBA00006924"/>
    </source>
</evidence>
<dbReference type="EMBL" id="KQ965738">
    <property type="protein sequence ID" value="KXS19559.1"/>
    <property type="molecule type" value="Genomic_DNA"/>
</dbReference>
<dbReference type="Gene3D" id="2.20.28.200">
    <property type="match status" value="1"/>
</dbReference>
<dbReference type="Gene3D" id="3.40.50.1220">
    <property type="entry name" value="TPP-binding domain"/>
    <property type="match status" value="1"/>
</dbReference>
<dbReference type="GO" id="GO:0070403">
    <property type="term" value="F:NAD+ binding"/>
    <property type="evidence" value="ECO:0007669"/>
    <property type="project" value="InterPro"/>
</dbReference>
<evidence type="ECO:0000259" key="5">
    <source>
        <dbReference type="PROSITE" id="PS50305"/>
    </source>
</evidence>
<accession>A0A139AS83</accession>
<dbReference type="PROSITE" id="PS50305">
    <property type="entry name" value="SIRTUIN"/>
    <property type="match status" value="1"/>
</dbReference>
<dbReference type="InterPro" id="IPR026590">
    <property type="entry name" value="Ssirtuin_cat_dom"/>
</dbReference>
<name>A0A139AS83_GONPJ</name>
<keyword evidence="4" id="KW-0862">Zinc</keyword>
<dbReference type="GO" id="GO:0017136">
    <property type="term" value="F:histone deacetylase activity, NAD-dependent"/>
    <property type="evidence" value="ECO:0007669"/>
    <property type="project" value="TreeGrafter"/>
</dbReference>
<organism evidence="6 7">
    <name type="scientific">Gonapodya prolifera (strain JEL478)</name>
    <name type="common">Monoblepharis prolifera</name>
    <dbReference type="NCBI Taxonomy" id="1344416"/>
    <lineage>
        <taxon>Eukaryota</taxon>
        <taxon>Fungi</taxon>
        <taxon>Fungi incertae sedis</taxon>
        <taxon>Chytridiomycota</taxon>
        <taxon>Chytridiomycota incertae sedis</taxon>
        <taxon>Monoblepharidomycetes</taxon>
        <taxon>Monoblepharidales</taxon>
        <taxon>Gonapodyaceae</taxon>
        <taxon>Gonapodya</taxon>
    </lineage>
</organism>
<feature type="binding site" evidence="4">
    <location>
        <position position="233"/>
    </location>
    <ligand>
        <name>Zn(2+)</name>
        <dbReference type="ChEBI" id="CHEBI:29105"/>
    </ligand>
</feature>
<sequence length="422" mass="45961">MATSCCFVPCGRPLRYGVEAISQGRIAPRDVKKARKFPQDLDIRWADDGSAKLHTRCWEEALAHAEKVVAKGGRRTRTAMTAGDTFCAGLVIEADDTIETFDAQESVLEGAAKAAELIQEHENIMFFTGAGLSTSAGIGDYRGLYGKWSEMDLGVEGGDSESVPYERLRPTLAHEAIAWIARQKAAGTGTVGVVTQNCDGLHELTLTGFPPTTTTVAALHGCVFEEACMNDACGARFMRDFYVMDDEGGEWYEKMQDGKTAKAKKALGEPLPGTQLCPTCRLTHMTRRDCERCGSPLRDTIINFGDKLEPHVWDRAEKVAKDCSLCIVLGSTVLVTPASELVTKLCRKKNVVVCNRQATGADGLPSVVRIHAECDVFMAEVMKLLLQASNGGTFDEFVSGLDEKRKGYDRLRAVESGFVISN</sequence>
<feature type="domain" description="Deacetylase sirtuin-type" evidence="5">
    <location>
        <begin position="104"/>
        <end position="388"/>
    </location>
</feature>
<dbReference type="AlphaFoldDB" id="A0A139AS83"/>
<dbReference type="PANTHER" id="PTHR11085">
    <property type="entry name" value="NAD-DEPENDENT PROTEIN DEACYLASE SIRTUIN-5, MITOCHONDRIAL-RELATED"/>
    <property type="match status" value="1"/>
</dbReference>
<feature type="binding site" evidence="4">
    <location>
        <position position="293"/>
    </location>
    <ligand>
        <name>Zn(2+)</name>
        <dbReference type="ChEBI" id="CHEBI:29105"/>
    </ligand>
</feature>
<evidence type="ECO:0000256" key="3">
    <source>
        <dbReference type="ARBA" id="ARBA00023027"/>
    </source>
</evidence>
<keyword evidence="2" id="KW-0808">Transferase</keyword>
<dbReference type="Pfam" id="PF02146">
    <property type="entry name" value="SIR2"/>
    <property type="match status" value="1"/>
</dbReference>
<dbReference type="GO" id="GO:0046872">
    <property type="term" value="F:metal ion binding"/>
    <property type="evidence" value="ECO:0007669"/>
    <property type="project" value="UniProtKB-KW"/>
</dbReference>
<protein>
    <submittedName>
        <fullName evidence="6">DHS-like NAD/FAD-binding domain-containing protein</fullName>
    </submittedName>
</protein>
<dbReference type="InterPro" id="IPR029035">
    <property type="entry name" value="DHS-like_NAD/FAD-binding_dom"/>
</dbReference>
<dbReference type="InterPro" id="IPR050134">
    <property type="entry name" value="NAD-dep_sirtuin_deacylases"/>
</dbReference>
<keyword evidence="4" id="KW-0479">Metal-binding</keyword>
<keyword evidence="3" id="KW-0520">NAD</keyword>
<gene>
    <name evidence="6" type="ORF">M427DRAFT_28997</name>
</gene>
<dbReference type="OrthoDB" id="424302at2759"/>
<feature type="active site" description="Proton acceptor" evidence="4">
    <location>
        <position position="220"/>
    </location>
</feature>
<dbReference type="SUPFAM" id="SSF52467">
    <property type="entry name" value="DHS-like NAD/FAD-binding domain"/>
    <property type="match status" value="1"/>
</dbReference>
<comment type="similarity">
    <text evidence="1">Belongs to the sirtuin family. Class I subfamily.</text>
</comment>
<feature type="binding site" evidence="4">
    <location>
        <position position="228"/>
    </location>
    <ligand>
        <name>Zn(2+)</name>
        <dbReference type="ChEBI" id="CHEBI:29105"/>
    </ligand>
</feature>
<proteinExistence type="inferred from homology"/>
<dbReference type="PANTHER" id="PTHR11085:SF10">
    <property type="entry name" value="NAD-DEPENDENT PROTEIN DEACYLASE SIRTUIN-5, MITOCHONDRIAL-RELATED"/>
    <property type="match status" value="1"/>
</dbReference>
<dbReference type="STRING" id="1344416.A0A139AS83"/>
<evidence type="ECO:0000256" key="2">
    <source>
        <dbReference type="ARBA" id="ARBA00022679"/>
    </source>
</evidence>
<evidence type="ECO:0000313" key="7">
    <source>
        <dbReference type="Proteomes" id="UP000070544"/>
    </source>
</evidence>
<reference evidence="6 7" key="1">
    <citation type="journal article" date="2015" name="Genome Biol. Evol.">
        <title>Phylogenomic analyses indicate that early fungi evolved digesting cell walls of algal ancestors of land plants.</title>
        <authorList>
            <person name="Chang Y."/>
            <person name="Wang S."/>
            <person name="Sekimoto S."/>
            <person name="Aerts A.L."/>
            <person name="Choi C."/>
            <person name="Clum A."/>
            <person name="LaButti K.M."/>
            <person name="Lindquist E.A."/>
            <person name="Yee Ngan C."/>
            <person name="Ohm R.A."/>
            <person name="Salamov A.A."/>
            <person name="Grigoriev I.V."/>
            <person name="Spatafora J.W."/>
            <person name="Berbee M.L."/>
        </authorList>
    </citation>
    <scope>NUCLEOTIDE SEQUENCE [LARGE SCALE GENOMIC DNA]</scope>
    <source>
        <strain evidence="6 7">JEL478</strain>
    </source>
</reference>
<keyword evidence="7" id="KW-1185">Reference proteome</keyword>